<organism evidence="2 3">
    <name type="scientific">Sphingobium chungbukense</name>
    <dbReference type="NCBI Taxonomy" id="56193"/>
    <lineage>
        <taxon>Bacteria</taxon>
        <taxon>Pseudomonadati</taxon>
        <taxon>Pseudomonadota</taxon>
        <taxon>Alphaproteobacteria</taxon>
        <taxon>Sphingomonadales</taxon>
        <taxon>Sphingomonadaceae</taxon>
        <taxon>Sphingobium</taxon>
    </lineage>
</organism>
<keyword evidence="2" id="KW-0560">Oxidoreductase</keyword>
<dbReference type="InterPro" id="IPR046273">
    <property type="entry name" value="DUF6306"/>
</dbReference>
<evidence type="ECO:0000259" key="1">
    <source>
        <dbReference type="Pfam" id="PF19825"/>
    </source>
</evidence>
<dbReference type="PATRIC" id="fig|56193.3.peg.2794"/>
<dbReference type="Pfam" id="PF19825">
    <property type="entry name" value="DUF6306"/>
    <property type="match status" value="1"/>
</dbReference>
<dbReference type="AlphaFoldDB" id="A0A0M3APD9"/>
<keyword evidence="3" id="KW-1185">Reference proteome</keyword>
<keyword evidence="2" id="KW-0223">Dioxygenase</keyword>
<dbReference type="Proteomes" id="UP000033874">
    <property type="component" value="Unassembled WGS sequence"/>
</dbReference>
<dbReference type="RefSeq" id="WP_046764062.1">
    <property type="nucleotide sequence ID" value="NZ_LBIC01000005.1"/>
</dbReference>
<dbReference type="EMBL" id="LBIC01000005">
    <property type="protein sequence ID" value="KKW92057.1"/>
    <property type="molecule type" value="Genomic_DNA"/>
</dbReference>
<dbReference type="STRING" id="56193.YP76_13415"/>
<feature type="domain" description="DUF6306" evidence="1">
    <location>
        <begin position="26"/>
        <end position="153"/>
    </location>
</feature>
<evidence type="ECO:0000313" key="2">
    <source>
        <dbReference type="EMBL" id="KKW92057.1"/>
    </source>
</evidence>
<gene>
    <name evidence="2" type="ORF">YP76_13415</name>
</gene>
<dbReference type="GO" id="GO:0051213">
    <property type="term" value="F:dioxygenase activity"/>
    <property type="evidence" value="ECO:0007669"/>
    <property type="project" value="UniProtKB-KW"/>
</dbReference>
<reference evidence="2 3" key="1">
    <citation type="submission" date="2015-04" db="EMBL/GenBank/DDBJ databases">
        <title>Genome sequence of aromatic hydrocarbons-degrading Sphingobium chungbukense DJ77.</title>
        <authorList>
            <person name="Kim Y.-C."/>
            <person name="Chae J.-C."/>
        </authorList>
    </citation>
    <scope>NUCLEOTIDE SEQUENCE [LARGE SCALE GENOMIC DNA]</scope>
    <source>
        <strain evidence="2 3">DJ77</strain>
    </source>
</reference>
<name>A0A0M3APD9_9SPHN</name>
<accession>A0A0M3APD9</accession>
<sequence>MTNEPSSPVCYATDATDAYMGYADRDEILSTLNMLLEAERAGTRVAQGSGKSATLSGYAQLMRGVRKDEAHWCAMLTRQIQRLGGTPSRRTGAFLDKAMAIPAPLDRLAFLNRGQVWVVRKLDELMPRVRDAALHADLKDMADRHRANIRLADDFLARSSDGASG</sequence>
<protein>
    <submittedName>
        <fullName evidence="2">Putative 2-nitropropane dioxygenase</fullName>
    </submittedName>
</protein>
<comment type="caution">
    <text evidence="2">The sequence shown here is derived from an EMBL/GenBank/DDBJ whole genome shotgun (WGS) entry which is preliminary data.</text>
</comment>
<proteinExistence type="predicted"/>
<evidence type="ECO:0000313" key="3">
    <source>
        <dbReference type="Proteomes" id="UP000033874"/>
    </source>
</evidence>